<dbReference type="STRING" id="1798375.A2773_05535"/>
<dbReference type="AlphaFoldDB" id="A0A1F5ZQ63"/>
<accession>A0A1F5ZQ63</accession>
<dbReference type="EMBL" id="MFJE01000015">
    <property type="protein sequence ID" value="OGG14513.1"/>
    <property type="molecule type" value="Genomic_DNA"/>
</dbReference>
<name>A0A1F5ZQ63_9BACT</name>
<evidence type="ECO:0000313" key="3">
    <source>
        <dbReference type="Proteomes" id="UP000177383"/>
    </source>
</evidence>
<evidence type="ECO:0000313" key="2">
    <source>
        <dbReference type="EMBL" id="OGG14513.1"/>
    </source>
</evidence>
<gene>
    <name evidence="2" type="ORF">A2773_05535</name>
</gene>
<dbReference type="Proteomes" id="UP000177383">
    <property type="component" value="Unassembled WGS sequence"/>
</dbReference>
<feature type="compositionally biased region" description="Basic and acidic residues" evidence="1">
    <location>
        <begin position="24"/>
        <end position="36"/>
    </location>
</feature>
<sequence>MPDNVPESTPVTQPTTPARVENTASERTRVNPADTHHATAQVNARIRARFLAGGPERSKARGSTVALPIVSAVTGGTLAEAVFGVGNVVNAHVLPPFVGAAVAGVLSPISSVVRRLQGESFGRMAAKMAINEAKGGLGTKFARGMENKMIRNIMFGKNQDVEDLLSYVNPQTKELDTAKLDGDVIDTDRAKKLIARGGYMGLMADTLKQLRSDWKPEDLEKFDSWKNIEAVSQQIYNKKLTPVEQDTFRRLEYENMVKKLELGDWTKGAVAMDIASMVKATGVVAALDIATSATVAKIAGGAVKLVTSAFPWIAGAKDFLVDKLSNADDFAKNLDTSKWRIPTPDEAGSWWQQLTQSASAATAPPLTAPNTGPFINPPPFVPADPNVIKGPLGPLVIPKR</sequence>
<feature type="region of interest" description="Disordered" evidence="1">
    <location>
        <begin position="1"/>
        <end position="36"/>
    </location>
</feature>
<proteinExistence type="predicted"/>
<comment type="caution">
    <text evidence="2">The sequence shown here is derived from an EMBL/GenBank/DDBJ whole genome shotgun (WGS) entry which is preliminary data.</text>
</comment>
<reference evidence="2 3" key="1">
    <citation type="journal article" date="2016" name="Nat. Commun.">
        <title>Thousands of microbial genomes shed light on interconnected biogeochemical processes in an aquifer system.</title>
        <authorList>
            <person name="Anantharaman K."/>
            <person name="Brown C.T."/>
            <person name="Hug L.A."/>
            <person name="Sharon I."/>
            <person name="Castelle C.J."/>
            <person name="Probst A.J."/>
            <person name="Thomas B.C."/>
            <person name="Singh A."/>
            <person name="Wilkins M.J."/>
            <person name="Karaoz U."/>
            <person name="Brodie E.L."/>
            <person name="Williams K.H."/>
            <person name="Hubbard S.S."/>
            <person name="Banfield J.F."/>
        </authorList>
    </citation>
    <scope>NUCLEOTIDE SEQUENCE [LARGE SCALE GENOMIC DNA]</scope>
</reference>
<organism evidence="2 3">
    <name type="scientific">Candidatus Gottesmanbacteria bacterium RIFCSPHIGHO2_01_FULL_39_10</name>
    <dbReference type="NCBI Taxonomy" id="1798375"/>
    <lineage>
        <taxon>Bacteria</taxon>
        <taxon>Candidatus Gottesmaniibacteriota</taxon>
    </lineage>
</organism>
<feature type="compositionally biased region" description="Polar residues" evidence="1">
    <location>
        <begin position="1"/>
        <end position="16"/>
    </location>
</feature>
<evidence type="ECO:0000256" key="1">
    <source>
        <dbReference type="SAM" id="MobiDB-lite"/>
    </source>
</evidence>
<protein>
    <submittedName>
        <fullName evidence="2">Uncharacterized protein</fullName>
    </submittedName>
</protein>